<dbReference type="PROSITE" id="PS51257">
    <property type="entry name" value="PROKAR_LIPOPROTEIN"/>
    <property type="match status" value="1"/>
</dbReference>
<reference evidence="2" key="2">
    <citation type="submission" date="2020-09" db="EMBL/GenBank/DDBJ databases">
        <authorList>
            <person name="Sun Q."/>
            <person name="Zhou Y."/>
        </authorList>
    </citation>
    <scope>NUCLEOTIDE SEQUENCE</scope>
    <source>
        <strain evidence="2">CGMCC 4.7312</strain>
    </source>
</reference>
<dbReference type="AlphaFoldDB" id="A0A917TZ07"/>
<gene>
    <name evidence="2" type="ORF">GCM10011608_30230</name>
</gene>
<dbReference type="EMBL" id="BMNB01000012">
    <property type="protein sequence ID" value="GGM43482.1"/>
    <property type="molecule type" value="Genomic_DNA"/>
</dbReference>
<organism evidence="2 3">
    <name type="scientific">Micromonospora sonchi</name>
    <dbReference type="NCBI Taxonomy" id="1763543"/>
    <lineage>
        <taxon>Bacteria</taxon>
        <taxon>Bacillati</taxon>
        <taxon>Actinomycetota</taxon>
        <taxon>Actinomycetes</taxon>
        <taxon>Micromonosporales</taxon>
        <taxon>Micromonosporaceae</taxon>
        <taxon>Micromonospora</taxon>
    </lineage>
</organism>
<protein>
    <submittedName>
        <fullName evidence="2">Uncharacterized protein</fullName>
    </submittedName>
</protein>
<proteinExistence type="predicted"/>
<dbReference type="SUPFAM" id="SSF110296">
    <property type="entry name" value="Oligoxyloglucan reducing end-specific cellobiohydrolase"/>
    <property type="match status" value="1"/>
</dbReference>
<evidence type="ECO:0000313" key="3">
    <source>
        <dbReference type="Proteomes" id="UP000608890"/>
    </source>
</evidence>
<dbReference type="InterPro" id="IPR015943">
    <property type="entry name" value="WD40/YVTN_repeat-like_dom_sf"/>
</dbReference>
<sequence length="378" mass="40567">MVSRRARRVVALVLVAAVSGCSIGDIRRTPPAPPSASVKPSESADLPPTIDPVAEVRRHRLAVPQRYDRPHVEFVDAELGYALFAACDGQPSGPDCPALLWSTRDGGRSWQRLRHPRPIADEQQMYTAPGVLALLAKPHGWWTSTDGGRSFRHSPSEADPPQWQAAQGRFQLVQGTGKVGRWTGTKLRPLPTQPRLPALNTVLELDGRSVSSGGTEFDGPLVAAGAGEDGRPYAAISWNEGRSWQETPVPEFDGEVGVLRVKAVSDGLWLVGERPDRISFPALWRLAGQSWQRVRAEGQPESGQAVPLGAGVVAVISPRGAGALVGGRYVDLPWPVTAEHHLQLLPDGTLVASGPESVLLGTGHFGDRTWAAVVIETD</sequence>
<feature type="region of interest" description="Disordered" evidence="1">
    <location>
        <begin position="25"/>
        <end position="48"/>
    </location>
</feature>
<feature type="compositionally biased region" description="Low complexity" evidence="1">
    <location>
        <begin position="35"/>
        <end position="44"/>
    </location>
</feature>
<dbReference type="Proteomes" id="UP000608890">
    <property type="component" value="Unassembled WGS sequence"/>
</dbReference>
<name>A0A917TZ07_9ACTN</name>
<reference evidence="2" key="1">
    <citation type="journal article" date="2014" name="Int. J. Syst. Evol. Microbiol.">
        <title>Complete genome sequence of Corynebacterium casei LMG S-19264T (=DSM 44701T), isolated from a smear-ripened cheese.</title>
        <authorList>
            <consortium name="US DOE Joint Genome Institute (JGI-PGF)"/>
            <person name="Walter F."/>
            <person name="Albersmeier A."/>
            <person name="Kalinowski J."/>
            <person name="Ruckert C."/>
        </authorList>
    </citation>
    <scope>NUCLEOTIDE SEQUENCE</scope>
    <source>
        <strain evidence="2">CGMCC 4.7312</strain>
    </source>
</reference>
<evidence type="ECO:0000256" key="1">
    <source>
        <dbReference type="SAM" id="MobiDB-lite"/>
    </source>
</evidence>
<evidence type="ECO:0000313" key="2">
    <source>
        <dbReference type="EMBL" id="GGM43482.1"/>
    </source>
</evidence>
<comment type="caution">
    <text evidence="2">The sequence shown here is derived from an EMBL/GenBank/DDBJ whole genome shotgun (WGS) entry which is preliminary data.</text>
</comment>
<dbReference type="Gene3D" id="2.130.10.10">
    <property type="entry name" value="YVTN repeat-like/Quinoprotein amine dehydrogenase"/>
    <property type="match status" value="1"/>
</dbReference>
<keyword evidence="3" id="KW-1185">Reference proteome</keyword>
<accession>A0A917TZ07</accession>